<organism evidence="3 4">
    <name type="scientific">Paracoccus denitrificans</name>
    <dbReference type="NCBI Taxonomy" id="266"/>
    <lineage>
        <taxon>Bacteria</taxon>
        <taxon>Pseudomonadati</taxon>
        <taxon>Pseudomonadota</taxon>
        <taxon>Alphaproteobacteria</taxon>
        <taxon>Rhodobacterales</taxon>
        <taxon>Paracoccaceae</taxon>
        <taxon>Paracoccus</taxon>
    </lineage>
</organism>
<dbReference type="InterPro" id="IPR000639">
    <property type="entry name" value="Epox_hydrolase-like"/>
</dbReference>
<dbReference type="GO" id="GO:0004301">
    <property type="term" value="F:epoxide hydrolase activity"/>
    <property type="evidence" value="ECO:0007669"/>
    <property type="project" value="TreeGrafter"/>
</dbReference>
<comment type="caution">
    <text evidence="3">The sequence shown here is derived from an EMBL/GenBank/DDBJ whole genome shotgun (WGS) entry which is preliminary data.</text>
</comment>
<dbReference type="SUPFAM" id="SSF53474">
    <property type="entry name" value="alpha/beta-Hydrolases"/>
    <property type="match status" value="1"/>
</dbReference>
<dbReference type="InterPro" id="IPR051340">
    <property type="entry name" value="Haloalkane_dehalogenase"/>
</dbReference>
<dbReference type="PANTHER" id="PTHR42977">
    <property type="entry name" value="HYDROLASE-RELATED"/>
    <property type="match status" value="1"/>
</dbReference>
<protein>
    <submittedName>
        <fullName evidence="3">Alpha/beta hydrolase</fullName>
    </submittedName>
</protein>
<sequence>MSLEKPETMVLHKEIALDDLKIRYREAGEPSRHALVLLHGYPSSSFCFRNLMPRIADTNHVLAPDMPGFGGSSAPSPNEFAYTFQRLAKVIESFLDAKGVETFDLYMHDWGVAFGYCLALARPDAVRRLIVQNGSAHEAGLGADWDTPRRYWKNPTAENRAALGIWMNREGVRSEYTSGLSQNLAQRVPPELWELDWARMQDENRKDIYFQLFCDYQSHIDRFPEITKFHASHQPPTLVLWGKRDTYFEIEEIAEYRKELDNVDVHEMDGGHFLLETHLAECPQAIRTFFDHYPI</sequence>
<dbReference type="EMBL" id="VAFL01000006">
    <property type="protein sequence ID" value="TKW66601.1"/>
    <property type="molecule type" value="Genomic_DNA"/>
</dbReference>
<dbReference type="InterPro" id="IPR029058">
    <property type="entry name" value="AB_hydrolase_fold"/>
</dbReference>
<feature type="domain" description="AB hydrolase-1" evidence="2">
    <location>
        <begin position="34"/>
        <end position="278"/>
    </location>
</feature>
<dbReference type="InterPro" id="IPR000073">
    <property type="entry name" value="AB_hydrolase_1"/>
</dbReference>
<accession>A0A533I794</accession>
<evidence type="ECO:0000259" key="2">
    <source>
        <dbReference type="Pfam" id="PF00561"/>
    </source>
</evidence>
<dbReference type="PRINTS" id="PR00412">
    <property type="entry name" value="EPOXHYDRLASE"/>
</dbReference>
<dbReference type="PRINTS" id="PR00111">
    <property type="entry name" value="ABHYDROLASE"/>
</dbReference>
<dbReference type="Gene3D" id="3.40.50.1820">
    <property type="entry name" value="alpha/beta hydrolase"/>
    <property type="match status" value="1"/>
</dbReference>
<dbReference type="PANTHER" id="PTHR42977:SF3">
    <property type="entry name" value="AB HYDROLASE-1 DOMAIN-CONTAINING PROTEIN"/>
    <property type="match status" value="1"/>
</dbReference>
<dbReference type="AlphaFoldDB" id="A0A533I794"/>
<evidence type="ECO:0000313" key="3">
    <source>
        <dbReference type="EMBL" id="TKW66601.1"/>
    </source>
</evidence>
<dbReference type="Pfam" id="PF00561">
    <property type="entry name" value="Abhydrolase_1"/>
    <property type="match status" value="1"/>
</dbReference>
<evidence type="ECO:0000256" key="1">
    <source>
        <dbReference type="ARBA" id="ARBA00022801"/>
    </source>
</evidence>
<dbReference type="Proteomes" id="UP000315344">
    <property type="component" value="Unassembled WGS sequence"/>
</dbReference>
<keyword evidence="1 3" id="KW-0378">Hydrolase</keyword>
<reference evidence="3 4" key="1">
    <citation type="journal article" date="2017" name="Nat. Commun.">
        <title>In situ click chemistry generation of cyclooxygenase-2 inhibitors.</title>
        <authorList>
            <person name="Bhardwaj A."/>
            <person name="Kaur J."/>
            <person name="Wuest M."/>
            <person name="Wuest F."/>
        </authorList>
    </citation>
    <scope>NUCLEOTIDE SEQUENCE [LARGE SCALE GENOMIC DNA]</scope>
    <source>
        <strain evidence="3">S2_012_000_R3_94</strain>
    </source>
</reference>
<evidence type="ECO:0000313" key="4">
    <source>
        <dbReference type="Proteomes" id="UP000315344"/>
    </source>
</evidence>
<proteinExistence type="predicted"/>
<name>A0A533I794_PARDE</name>
<gene>
    <name evidence="3" type="ORF">DI616_08850</name>
</gene>